<evidence type="ECO:0008006" key="6">
    <source>
        <dbReference type="Google" id="ProtNLM"/>
    </source>
</evidence>
<name>A0AB34KY28_9PEZI</name>
<keyword evidence="2" id="KW-0812">Transmembrane</keyword>
<dbReference type="Proteomes" id="UP000803884">
    <property type="component" value="Unassembled WGS sequence"/>
</dbReference>
<sequence>MVRLARQTPLLALLALAGAPIVRAQDNLPNLDDQTTEAESSTSAQTTAESTATSDETTATATDATTTDASGTDSTATDSTATSTSGSFVATTDAAEPTLSDLPTIAGAGIPTMVVPYTANAPFMQHSTLPQGTVFIVVGAVLAFLGACVLFWRALVAWSINRSVKQAAIASIAGGDKASKNWGGSSTGYNPVKGGLYKDTGSSMSLEALNAAGKPVKNDHHRKSAPPDGLFFSPTAHNRLSDANLGTRPVSQVMGNRSSTYLPAGYYANSSSQAAGGAGATTVGGNLAPYARHSTYENSPPTTPGQPSSARHSHIRQGSREGMGSSRNSYLDVSRGHARPQSGENLPGSRAPSAYLEDLFDNHGSGPRERF</sequence>
<comment type="caution">
    <text evidence="4">The sequence shown here is derived from an EMBL/GenBank/DDBJ whole genome shotgun (WGS) entry which is preliminary data.</text>
</comment>
<evidence type="ECO:0000256" key="3">
    <source>
        <dbReference type="SAM" id="SignalP"/>
    </source>
</evidence>
<accession>A0AB34KY28</accession>
<keyword evidence="2" id="KW-0472">Membrane</keyword>
<dbReference type="GO" id="GO:0000324">
    <property type="term" value="C:fungal-type vacuole"/>
    <property type="evidence" value="ECO:0007669"/>
    <property type="project" value="TreeGrafter"/>
</dbReference>
<protein>
    <recommendedName>
        <fullName evidence="6">Csi2 protein</fullName>
    </recommendedName>
</protein>
<dbReference type="RefSeq" id="XP_069231310.1">
    <property type="nucleotide sequence ID" value="XM_069371533.1"/>
</dbReference>
<dbReference type="PANTHER" id="PTHR36089">
    <property type="entry name" value="CHITIN SYNTHASE 3 COMPLEX PROTEIN CSI2-RELATED"/>
    <property type="match status" value="1"/>
</dbReference>
<dbReference type="PANTHER" id="PTHR36089:SF1">
    <property type="entry name" value="CHITIN SYNTHASE 3 COMPLEX PROTEIN CSI2-RELATED"/>
    <property type="match status" value="1"/>
</dbReference>
<gene>
    <name evidence="4" type="ORF">WHR41_02927</name>
</gene>
<reference evidence="4 5" key="1">
    <citation type="journal article" date="2020" name="Microbiol. Resour. Announc.">
        <title>Draft Genome Sequence of a Cladosporium Species Isolated from the Mesophotic Ascidian Didemnum maculosum.</title>
        <authorList>
            <person name="Gioti A."/>
            <person name="Siaperas R."/>
            <person name="Nikolaivits E."/>
            <person name="Le Goff G."/>
            <person name="Ouazzani J."/>
            <person name="Kotoulas G."/>
            <person name="Topakas E."/>
        </authorList>
    </citation>
    <scope>NUCLEOTIDE SEQUENCE [LARGE SCALE GENOMIC DNA]</scope>
    <source>
        <strain evidence="4 5">TM138-S3</strain>
    </source>
</reference>
<keyword evidence="3" id="KW-0732">Signal</keyword>
<feature type="signal peptide" evidence="3">
    <location>
        <begin position="1"/>
        <end position="24"/>
    </location>
</feature>
<feature type="chain" id="PRO_5044318982" description="Csi2 protein" evidence="3">
    <location>
        <begin position="25"/>
        <end position="371"/>
    </location>
</feature>
<dbReference type="InterPro" id="IPR051009">
    <property type="entry name" value="PRM"/>
</dbReference>
<keyword evidence="5" id="KW-1185">Reference proteome</keyword>
<dbReference type="AlphaFoldDB" id="A0AB34KY28"/>
<keyword evidence="2" id="KW-1133">Transmembrane helix</keyword>
<feature type="transmembrane region" description="Helical" evidence="2">
    <location>
        <begin position="134"/>
        <end position="156"/>
    </location>
</feature>
<proteinExistence type="predicted"/>
<evidence type="ECO:0000313" key="5">
    <source>
        <dbReference type="Proteomes" id="UP000803884"/>
    </source>
</evidence>
<evidence type="ECO:0000256" key="2">
    <source>
        <dbReference type="SAM" id="Phobius"/>
    </source>
</evidence>
<feature type="compositionally biased region" description="Low complexity" evidence="1">
    <location>
        <begin position="37"/>
        <end position="87"/>
    </location>
</feature>
<organism evidence="4 5">
    <name type="scientific">Cladosporium halotolerans</name>
    <dbReference type="NCBI Taxonomy" id="1052096"/>
    <lineage>
        <taxon>Eukaryota</taxon>
        <taxon>Fungi</taxon>
        <taxon>Dikarya</taxon>
        <taxon>Ascomycota</taxon>
        <taxon>Pezizomycotina</taxon>
        <taxon>Dothideomycetes</taxon>
        <taxon>Dothideomycetidae</taxon>
        <taxon>Cladosporiales</taxon>
        <taxon>Cladosporiaceae</taxon>
        <taxon>Cladosporium</taxon>
    </lineage>
</organism>
<evidence type="ECO:0000313" key="4">
    <source>
        <dbReference type="EMBL" id="KAL1588205.1"/>
    </source>
</evidence>
<feature type="compositionally biased region" description="Polar residues" evidence="1">
    <location>
        <begin position="296"/>
        <end position="310"/>
    </location>
</feature>
<dbReference type="GeneID" id="96004371"/>
<feature type="region of interest" description="Disordered" evidence="1">
    <location>
        <begin position="31"/>
        <end position="89"/>
    </location>
</feature>
<evidence type="ECO:0000256" key="1">
    <source>
        <dbReference type="SAM" id="MobiDB-lite"/>
    </source>
</evidence>
<feature type="region of interest" description="Disordered" evidence="1">
    <location>
        <begin position="290"/>
        <end position="371"/>
    </location>
</feature>
<dbReference type="EMBL" id="JAAQHG020000007">
    <property type="protein sequence ID" value="KAL1588205.1"/>
    <property type="molecule type" value="Genomic_DNA"/>
</dbReference>